<dbReference type="Proteomes" id="UP000564885">
    <property type="component" value="Unassembled WGS sequence"/>
</dbReference>
<evidence type="ECO:0000256" key="5">
    <source>
        <dbReference type="ARBA" id="ARBA00022989"/>
    </source>
</evidence>
<keyword evidence="6 7" id="KW-0472">Membrane</keyword>
<feature type="transmembrane region" description="Helical" evidence="7">
    <location>
        <begin position="63"/>
        <end position="84"/>
    </location>
</feature>
<dbReference type="SUPFAM" id="SSF161098">
    <property type="entry name" value="MetI-like"/>
    <property type="match status" value="1"/>
</dbReference>
<feature type="transmembrane region" description="Helical" evidence="7">
    <location>
        <begin position="216"/>
        <end position="239"/>
    </location>
</feature>
<keyword evidence="3" id="KW-1003">Cell membrane</keyword>
<keyword evidence="4 7" id="KW-0812">Transmembrane</keyword>
<dbReference type="GO" id="GO:0055085">
    <property type="term" value="P:transmembrane transport"/>
    <property type="evidence" value="ECO:0007669"/>
    <property type="project" value="InterPro"/>
</dbReference>
<dbReference type="PROSITE" id="PS50928">
    <property type="entry name" value="ABC_TM1"/>
    <property type="match status" value="1"/>
</dbReference>
<comment type="subcellular location">
    <subcellularLocation>
        <location evidence="1 7">Cell membrane</location>
        <topology evidence="1 7">Multi-pass membrane protein</topology>
    </subcellularLocation>
</comment>
<feature type="transmembrane region" description="Helical" evidence="7">
    <location>
        <begin position="122"/>
        <end position="141"/>
    </location>
</feature>
<evidence type="ECO:0000256" key="6">
    <source>
        <dbReference type="ARBA" id="ARBA00023136"/>
    </source>
</evidence>
<dbReference type="Gene3D" id="1.10.3720.10">
    <property type="entry name" value="MetI-like"/>
    <property type="match status" value="1"/>
</dbReference>
<proteinExistence type="inferred from homology"/>
<feature type="transmembrane region" description="Helical" evidence="7">
    <location>
        <begin position="185"/>
        <end position="209"/>
    </location>
</feature>
<gene>
    <name evidence="9" type="ORF">HJG44_12010</name>
</gene>
<feature type="transmembrane region" description="Helical" evidence="7">
    <location>
        <begin position="162"/>
        <end position="179"/>
    </location>
</feature>
<evidence type="ECO:0000259" key="8">
    <source>
        <dbReference type="PROSITE" id="PS50928"/>
    </source>
</evidence>
<name>A0A849I5Y6_9HYPH</name>
<keyword evidence="10" id="KW-1185">Reference proteome</keyword>
<evidence type="ECO:0000256" key="4">
    <source>
        <dbReference type="ARBA" id="ARBA00022692"/>
    </source>
</evidence>
<sequence>MTRAGIIRIGVLVGAVAALEAACRAGYVNRQAVIAPSEMVRGAWRVLGTQEARGHIAETLTTVSLAFLLSVIAGFAIGVALHRLPRFRRAVDPLLASYYAVPTFVFYPVFIVLFGLNRWPLVAIGFLFAVVAVAINTLDGLDRLPPVFMRTARVLRLSPRQTLLRITVPAIAPWLFTAVKFAVAYSFIGVIAGEFVQAGSGIGFAIAFAYNSFDNLTMYGLMLLLFAFVCTLNMSLWTWEQKLYARRGGR</sequence>
<feature type="domain" description="ABC transmembrane type-1" evidence="8">
    <location>
        <begin position="56"/>
        <end position="234"/>
    </location>
</feature>
<dbReference type="InterPro" id="IPR000515">
    <property type="entry name" value="MetI-like"/>
</dbReference>
<evidence type="ECO:0000256" key="1">
    <source>
        <dbReference type="ARBA" id="ARBA00004651"/>
    </source>
</evidence>
<protein>
    <submittedName>
        <fullName evidence="9">ABC transporter permease subunit</fullName>
    </submittedName>
</protein>
<organism evidence="9 10">
    <name type="scientific">Enterovirga aerilata</name>
    <dbReference type="NCBI Taxonomy" id="2730920"/>
    <lineage>
        <taxon>Bacteria</taxon>
        <taxon>Pseudomonadati</taxon>
        <taxon>Pseudomonadota</taxon>
        <taxon>Alphaproteobacteria</taxon>
        <taxon>Hyphomicrobiales</taxon>
        <taxon>Methylobacteriaceae</taxon>
        <taxon>Enterovirga</taxon>
    </lineage>
</organism>
<dbReference type="EMBL" id="JABEPP010000003">
    <property type="protein sequence ID" value="NNM73104.1"/>
    <property type="molecule type" value="Genomic_DNA"/>
</dbReference>
<feature type="transmembrane region" description="Helical" evidence="7">
    <location>
        <begin position="96"/>
        <end position="116"/>
    </location>
</feature>
<evidence type="ECO:0000313" key="10">
    <source>
        <dbReference type="Proteomes" id="UP000564885"/>
    </source>
</evidence>
<keyword evidence="2 7" id="KW-0813">Transport</keyword>
<dbReference type="Pfam" id="PF00528">
    <property type="entry name" value="BPD_transp_1"/>
    <property type="match status" value="1"/>
</dbReference>
<dbReference type="AlphaFoldDB" id="A0A849I5Y6"/>
<dbReference type="GO" id="GO:0005886">
    <property type="term" value="C:plasma membrane"/>
    <property type="evidence" value="ECO:0007669"/>
    <property type="project" value="UniProtKB-SubCell"/>
</dbReference>
<evidence type="ECO:0000313" key="9">
    <source>
        <dbReference type="EMBL" id="NNM73104.1"/>
    </source>
</evidence>
<dbReference type="InterPro" id="IPR035906">
    <property type="entry name" value="MetI-like_sf"/>
</dbReference>
<evidence type="ECO:0000256" key="3">
    <source>
        <dbReference type="ARBA" id="ARBA00022475"/>
    </source>
</evidence>
<dbReference type="RefSeq" id="WP_171218600.1">
    <property type="nucleotide sequence ID" value="NZ_JABEPP010000003.1"/>
</dbReference>
<dbReference type="PANTHER" id="PTHR30151:SF0">
    <property type="entry name" value="ABC TRANSPORTER PERMEASE PROTEIN MJ0413-RELATED"/>
    <property type="match status" value="1"/>
</dbReference>
<accession>A0A849I5Y6</accession>
<comment type="similarity">
    <text evidence="7">Belongs to the binding-protein-dependent transport system permease family.</text>
</comment>
<comment type="caution">
    <text evidence="9">The sequence shown here is derived from an EMBL/GenBank/DDBJ whole genome shotgun (WGS) entry which is preliminary data.</text>
</comment>
<dbReference type="PANTHER" id="PTHR30151">
    <property type="entry name" value="ALKANE SULFONATE ABC TRANSPORTER-RELATED, MEMBRANE SUBUNIT"/>
    <property type="match status" value="1"/>
</dbReference>
<keyword evidence="5 7" id="KW-1133">Transmembrane helix</keyword>
<evidence type="ECO:0000256" key="7">
    <source>
        <dbReference type="RuleBase" id="RU363032"/>
    </source>
</evidence>
<evidence type="ECO:0000256" key="2">
    <source>
        <dbReference type="ARBA" id="ARBA00022448"/>
    </source>
</evidence>
<reference evidence="9 10" key="1">
    <citation type="submission" date="2020-04" db="EMBL/GenBank/DDBJ databases">
        <title>Enterovirga sp. isolate from soil.</title>
        <authorList>
            <person name="Chea S."/>
            <person name="Kim D.-U."/>
        </authorList>
    </citation>
    <scope>NUCLEOTIDE SEQUENCE [LARGE SCALE GENOMIC DNA]</scope>
    <source>
        <strain evidence="9 10">DB1703</strain>
    </source>
</reference>